<dbReference type="Proteomes" id="UP000019146">
    <property type="component" value="Plasmid unnamed"/>
</dbReference>
<gene>
    <name evidence="2" type="ORF">K788_0004358</name>
</gene>
<geneLocation type="plasmid" evidence="3"/>
<proteinExistence type="predicted"/>
<organism evidence="2 3">
    <name type="scientific">Paraburkholderia caribensis MBA4</name>
    <dbReference type="NCBI Taxonomy" id="1323664"/>
    <lineage>
        <taxon>Bacteria</taxon>
        <taxon>Pseudomonadati</taxon>
        <taxon>Pseudomonadota</taxon>
        <taxon>Betaproteobacteria</taxon>
        <taxon>Burkholderiales</taxon>
        <taxon>Burkholderiaceae</taxon>
        <taxon>Paraburkholderia</taxon>
    </lineage>
</organism>
<reference evidence="2 3" key="1">
    <citation type="journal article" date="2014" name="Genome Announc.">
        <title>Draft Genome Sequence of the Haloacid-Degrading Burkholderia caribensis Strain MBA4.</title>
        <authorList>
            <person name="Pan Y."/>
            <person name="Kong K.F."/>
            <person name="Tsang J.S."/>
        </authorList>
    </citation>
    <scope>NUCLEOTIDE SEQUENCE [LARGE SCALE GENOMIC DNA]</scope>
    <source>
        <strain evidence="2 3">MBA4</strain>
        <plasmid evidence="3">Plasmid</plasmid>
    </source>
</reference>
<evidence type="ECO:0000313" key="3">
    <source>
        <dbReference type="Proteomes" id="UP000019146"/>
    </source>
</evidence>
<keyword evidence="2" id="KW-0614">Plasmid</keyword>
<keyword evidence="1" id="KW-0812">Transmembrane</keyword>
<feature type="transmembrane region" description="Helical" evidence="1">
    <location>
        <begin position="21"/>
        <end position="45"/>
    </location>
</feature>
<dbReference type="KEGG" id="bcai:K788_0004358"/>
<sequence>MHAAWVRGSLFQRLYTLALRWLGFGFVFAFAFAFFAFAFALASAIR</sequence>
<protein>
    <submittedName>
        <fullName evidence="2">Uncharacterized protein</fullName>
    </submittedName>
</protein>
<keyword evidence="1" id="KW-0472">Membrane</keyword>
<evidence type="ECO:0000256" key="1">
    <source>
        <dbReference type="SAM" id="Phobius"/>
    </source>
</evidence>
<accession>A0A0P0RP06</accession>
<name>A0A0P0RP06_9BURK</name>
<dbReference type="AlphaFoldDB" id="A0A0P0RP06"/>
<dbReference type="EMBL" id="CP012748">
    <property type="protein sequence ID" value="ALL70668.1"/>
    <property type="molecule type" value="Genomic_DNA"/>
</dbReference>
<evidence type="ECO:0000313" key="2">
    <source>
        <dbReference type="EMBL" id="ALL70668.1"/>
    </source>
</evidence>
<keyword evidence="1" id="KW-1133">Transmembrane helix</keyword>